<dbReference type="PANTHER" id="PTHR33048">
    <property type="entry name" value="PTH11-LIKE INTEGRAL MEMBRANE PROTEIN (AFU_ORTHOLOGUE AFUA_5G11245)"/>
    <property type="match status" value="1"/>
</dbReference>
<evidence type="ECO:0000256" key="5">
    <source>
        <dbReference type="ARBA" id="ARBA00038359"/>
    </source>
</evidence>
<keyword evidence="3 6" id="KW-1133">Transmembrane helix</keyword>
<dbReference type="PANTHER" id="PTHR33048:SF156">
    <property type="entry name" value="INTEGRAL MEMBRANE PROTEIN"/>
    <property type="match status" value="1"/>
</dbReference>
<evidence type="ECO:0000313" key="8">
    <source>
        <dbReference type="EMBL" id="KAJ5100282.1"/>
    </source>
</evidence>
<feature type="transmembrane region" description="Helical" evidence="6">
    <location>
        <begin position="186"/>
        <end position="204"/>
    </location>
</feature>
<feature type="transmembrane region" description="Helical" evidence="6">
    <location>
        <begin position="100"/>
        <end position="123"/>
    </location>
</feature>
<dbReference type="InterPro" id="IPR052337">
    <property type="entry name" value="SAT4-like"/>
</dbReference>
<sequence length="316" mass="35329">MVNSAESQIPNWNETKQPVILFVCIFFAIVTTLMVALRLVSRRISEIGWNREDVLVVIGWVFYIALIGIVIGDVKYGGVGLHQERVVAEDPHKMVNWAKYLIAISFIYIFATIWSKLAILSLYVSLFSISKSSRWICYGTALLIILNAIANAAAGFGMCRPLHALWDGDVATQCFNLNSWFRYARVVNIVSDVVLLVLPLPHVFRLQTTMRLKVGLLVTFLSGSLGLIFGIIALAEISSSNAVSDNTWSAARMVIWSLCEVGMYTIAACLISYLPLMKLIWHKIRGTEKSNSSSFRSLTYEERLATHQKTNISLDA</sequence>
<proteinExistence type="inferred from homology"/>
<feature type="domain" description="Rhodopsin" evidence="7">
    <location>
        <begin position="37"/>
        <end position="278"/>
    </location>
</feature>
<evidence type="ECO:0000256" key="3">
    <source>
        <dbReference type="ARBA" id="ARBA00022989"/>
    </source>
</evidence>
<feature type="transmembrane region" description="Helical" evidence="6">
    <location>
        <begin position="20"/>
        <end position="41"/>
    </location>
</feature>
<protein>
    <submittedName>
        <fullName evidence="8">Integral membrane protein</fullName>
    </submittedName>
</protein>
<dbReference type="AlphaFoldDB" id="A0A9W9FHW9"/>
<dbReference type="OrthoDB" id="5329176at2759"/>
<evidence type="ECO:0000256" key="4">
    <source>
        <dbReference type="ARBA" id="ARBA00023136"/>
    </source>
</evidence>
<evidence type="ECO:0000256" key="6">
    <source>
        <dbReference type="SAM" id="Phobius"/>
    </source>
</evidence>
<dbReference type="Pfam" id="PF20684">
    <property type="entry name" value="Fung_rhodopsin"/>
    <property type="match status" value="1"/>
</dbReference>
<reference evidence="8" key="2">
    <citation type="journal article" date="2023" name="IMA Fungus">
        <title>Comparative genomic study of the Penicillium genus elucidates a diverse pangenome and 15 lateral gene transfer events.</title>
        <authorList>
            <person name="Petersen C."/>
            <person name="Sorensen T."/>
            <person name="Nielsen M.R."/>
            <person name="Sondergaard T.E."/>
            <person name="Sorensen J.L."/>
            <person name="Fitzpatrick D.A."/>
            <person name="Frisvad J.C."/>
            <person name="Nielsen K.L."/>
        </authorList>
    </citation>
    <scope>NUCLEOTIDE SEQUENCE</scope>
    <source>
        <strain evidence="8">IBT 30069</strain>
    </source>
</reference>
<evidence type="ECO:0000256" key="2">
    <source>
        <dbReference type="ARBA" id="ARBA00022692"/>
    </source>
</evidence>
<dbReference type="InterPro" id="IPR049326">
    <property type="entry name" value="Rhodopsin_dom_fungi"/>
</dbReference>
<dbReference type="EMBL" id="JAPQKH010000004">
    <property type="protein sequence ID" value="KAJ5100282.1"/>
    <property type="molecule type" value="Genomic_DNA"/>
</dbReference>
<name>A0A9W9FHW9_9EURO</name>
<feature type="transmembrane region" description="Helical" evidence="6">
    <location>
        <begin position="53"/>
        <end position="71"/>
    </location>
</feature>
<feature type="transmembrane region" description="Helical" evidence="6">
    <location>
        <begin position="216"/>
        <end position="235"/>
    </location>
</feature>
<gene>
    <name evidence="8" type="ORF">N7456_006334</name>
</gene>
<feature type="transmembrane region" description="Helical" evidence="6">
    <location>
        <begin position="135"/>
        <end position="156"/>
    </location>
</feature>
<keyword evidence="9" id="KW-1185">Reference proteome</keyword>
<evidence type="ECO:0000259" key="7">
    <source>
        <dbReference type="Pfam" id="PF20684"/>
    </source>
</evidence>
<keyword evidence="4 6" id="KW-0472">Membrane</keyword>
<evidence type="ECO:0000256" key="1">
    <source>
        <dbReference type="ARBA" id="ARBA00004141"/>
    </source>
</evidence>
<comment type="similarity">
    <text evidence="5">Belongs to the SAT4 family.</text>
</comment>
<feature type="transmembrane region" description="Helical" evidence="6">
    <location>
        <begin position="255"/>
        <end position="276"/>
    </location>
</feature>
<organism evidence="8 9">
    <name type="scientific">Penicillium angulare</name>
    <dbReference type="NCBI Taxonomy" id="116970"/>
    <lineage>
        <taxon>Eukaryota</taxon>
        <taxon>Fungi</taxon>
        <taxon>Dikarya</taxon>
        <taxon>Ascomycota</taxon>
        <taxon>Pezizomycotina</taxon>
        <taxon>Eurotiomycetes</taxon>
        <taxon>Eurotiomycetidae</taxon>
        <taxon>Eurotiales</taxon>
        <taxon>Aspergillaceae</taxon>
        <taxon>Penicillium</taxon>
    </lineage>
</organism>
<comment type="caution">
    <text evidence="8">The sequence shown here is derived from an EMBL/GenBank/DDBJ whole genome shotgun (WGS) entry which is preliminary data.</text>
</comment>
<dbReference type="GO" id="GO:0016020">
    <property type="term" value="C:membrane"/>
    <property type="evidence" value="ECO:0007669"/>
    <property type="project" value="UniProtKB-SubCell"/>
</dbReference>
<comment type="subcellular location">
    <subcellularLocation>
        <location evidence="1">Membrane</location>
        <topology evidence="1">Multi-pass membrane protein</topology>
    </subcellularLocation>
</comment>
<reference evidence="8" key="1">
    <citation type="submission" date="2022-11" db="EMBL/GenBank/DDBJ databases">
        <authorList>
            <person name="Petersen C."/>
        </authorList>
    </citation>
    <scope>NUCLEOTIDE SEQUENCE</scope>
    <source>
        <strain evidence="8">IBT 30069</strain>
    </source>
</reference>
<accession>A0A9W9FHW9</accession>
<keyword evidence="2 6" id="KW-0812">Transmembrane</keyword>
<evidence type="ECO:0000313" key="9">
    <source>
        <dbReference type="Proteomes" id="UP001149165"/>
    </source>
</evidence>
<dbReference type="Proteomes" id="UP001149165">
    <property type="component" value="Unassembled WGS sequence"/>
</dbReference>